<dbReference type="PROSITE" id="PS00816">
    <property type="entry name" value="AIPM_HOMOCIT_SYNTH_2"/>
    <property type="match status" value="1"/>
</dbReference>
<evidence type="ECO:0000256" key="1">
    <source>
        <dbReference type="ARBA" id="ARBA00004689"/>
    </source>
</evidence>
<dbReference type="PANTHER" id="PTHR10277">
    <property type="entry name" value="HOMOCITRATE SYNTHASE-RELATED"/>
    <property type="match status" value="1"/>
</dbReference>
<dbReference type="InterPro" id="IPR013785">
    <property type="entry name" value="Aldolase_TIM"/>
</dbReference>
<evidence type="ECO:0000313" key="9">
    <source>
        <dbReference type="Proteomes" id="UP001597260"/>
    </source>
</evidence>
<proteinExistence type="predicted"/>
<evidence type="ECO:0000256" key="3">
    <source>
        <dbReference type="ARBA" id="ARBA00022605"/>
    </source>
</evidence>
<evidence type="ECO:0000256" key="6">
    <source>
        <dbReference type="ARBA" id="ARBA00023304"/>
    </source>
</evidence>
<dbReference type="Proteomes" id="UP001597260">
    <property type="component" value="Unassembled WGS sequence"/>
</dbReference>
<dbReference type="EMBL" id="JBHTMP010000029">
    <property type="protein sequence ID" value="MFD1323251.1"/>
    <property type="molecule type" value="Genomic_DNA"/>
</dbReference>
<name>A0ABW3YFU7_9ACTN</name>
<sequence length="402" mass="42673">MARSEWAAVGVEDDIRDALQSVRARRPDMAVRRELLRMTASIGVAFSFVGFPCASKTEADLCVDLVRTAGGERLPITPVVMARAVISDVESVADVQDRAGHPVLADIYIPTSAIRARVEDWSLADMLQRLWAACDRARQLGVAFRVAFEDSSRTSPADLEHALETATATHASCLVLNDTVGVCLPDDAARHVAFTVKDLRRRGSTMTVAWHGHNDKGLALANALSAVEAGADLISGTFTGVGERTGNIPLEQLIYLLAENGSTSFDLAALLPLCAAYAEALGGGVTDNAPIVGRDAFRTATGTHAAAIIKARAMSEELNDLVYSGVEARLLGRRHEILIGPGSGRAAVASVLDAVGSDPGPEDVEGVLALCRESATCIEDPADVLKALNEVRHRQADGSYRR</sequence>
<keyword evidence="4" id="KW-0808">Transferase</keyword>
<evidence type="ECO:0000259" key="7">
    <source>
        <dbReference type="PROSITE" id="PS50991"/>
    </source>
</evidence>
<evidence type="ECO:0000313" key="8">
    <source>
        <dbReference type="EMBL" id="MFD1323251.1"/>
    </source>
</evidence>
<evidence type="ECO:0000256" key="2">
    <source>
        <dbReference type="ARBA" id="ARBA00012973"/>
    </source>
</evidence>
<comment type="pathway">
    <text evidence="1">Amino-acid biosynthesis; L-leucine biosynthesis; L-leucine from 3-methyl-2-oxobutanoate: step 1/4.</text>
</comment>
<dbReference type="Pfam" id="PF00682">
    <property type="entry name" value="HMGL-like"/>
    <property type="match status" value="1"/>
</dbReference>
<dbReference type="InterPro" id="IPR000891">
    <property type="entry name" value="PYR_CT"/>
</dbReference>
<keyword evidence="9" id="KW-1185">Reference proteome</keyword>
<dbReference type="CDD" id="cd03174">
    <property type="entry name" value="DRE_TIM_metallolyase"/>
    <property type="match status" value="1"/>
</dbReference>
<dbReference type="SUPFAM" id="SSF51569">
    <property type="entry name" value="Aldolase"/>
    <property type="match status" value="1"/>
</dbReference>
<dbReference type="PROSITE" id="PS50991">
    <property type="entry name" value="PYR_CT"/>
    <property type="match status" value="1"/>
</dbReference>
<comment type="caution">
    <text evidence="8">The sequence shown here is derived from an EMBL/GenBank/DDBJ whole genome shotgun (WGS) entry which is preliminary data.</text>
</comment>
<accession>A0ABW3YFU7</accession>
<reference evidence="9" key="1">
    <citation type="journal article" date="2019" name="Int. J. Syst. Evol. Microbiol.">
        <title>The Global Catalogue of Microorganisms (GCM) 10K type strain sequencing project: providing services to taxonomists for standard genome sequencing and annotation.</title>
        <authorList>
            <consortium name="The Broad Institute Genomics Platform"/>
            <consortium name="The Broad Institute Genome Sequencing Center for Infectious Disease"/>
            <person name="Wu L."/>
            <person name="Ma J."/>
        </authorList>
    </citation>
    <scope>NUCLEOTIDE SEQUENCE [LARGE SCALE GENOMIC DNA]</scope>
    <source>
        <strain evidence="9">JCM 31037</strain>
    </source>
</reference>
<keyword evidence="6" id="KW-0100">Branched-chain amino acid biosynthesis</keyword>
<organism evidence="8 9">
    <name type="scientific">Micromonospora sonneratiae</name>
    <dbReference type="NCBI Taxonomy" id="1184706"/>
    <lineage>
        <taxon>Bacteria</taxon>
        <taxon>Bacillati</taxon>
        <taxon>Actinomycetota</taxon>
        <taxon>Actinomycetes</taxon>
        <taxon>Micromonosporales</taxon>
        <taxon>Micromonosporaceae</taxon>
        <taxon>Micromonospora</taxon>
    </lineage>
</organism>
<dbReference type="RefSeq" id="WP_377572403.1">
    <property type="nucleotide sequence ID" value="NZ_JBHTMP010000029.1"/>
</dbReference>
<dbReference type="InterPro" id="IPR050073">
    <property type="entry name" value="2-IPM_HCS-like"/>
</dbReference>
<keyword evidence="3" id="KW-0028">Amino-acid biosynthesis</keyword>
<gene>
    <name evidence="8" type="ORF">ACFQ4H_19365</name>
</gene>
<dbReference type="EC" id="2.3.3.13" evidence="2"/>
<protein>
    <recommendedName>
        <fullName evidence="2">2-isopropylmalate synthase</fullName>
        <ecNumber evidence="2">2.3.3.13</ecNumber>
    </recommendedName>
</protein>
<evidence type="ECO:0000256" key="4">
    <source>
        <dbReference type="ARBA" id="ARBA00022679"/>
    </source>
</evidence>
<feature type="domain" description="Pyruvate carboxyltransferase" evidence="7">
    <location>
        <begin position="8"/>
        <end position="271"/>
    </location>
</feature>
<dbReference type="InterPro" id="IPR002034">
    <property type="entry name" value="AIPM/Hcit_synth_CS"/>
</dbReference>
<keyword evidence="5" id="KW-0464">Manganese</keyword>
<dbReference type="PANTHER" id="PTHR10277:SF9">
    <property type="entry name" value="2-ISOPROPYLMALATE SYNTHASE 1, CHLOROPLASTIC-RELATED"/>
    <property type="match status" value="1"/>
</dbReference>
<evidence type="ECO:0000256" key="5">
    <source>
        <dbReference type="ARBA" id="ARBA00023211"/>
    </source>
</evidence>
<dbReference type="Gene3D" id="3.20.20.70">
    <property type="entry name" value="Aldolase class I"/>
    <property type="match status" value="1"/>
</dbReference>